<evidence type="ECO:0000256" key="1">
    <source>
        <dbReference type="ARBA" id="ARBA00004123"/>
    </source>
</evidence>
<dbReference type="GO" id="GO:0005737">
    <property type="term" value="C:cytoplasm"/>
    <property type="evidence" value="ECO:0007669"/>
    <property type="project" value="UniProtKB-SubCell"/>
</dbReference>
<keyword evidence="11" id="KW-1185">Reference proteome</keyword>
<dbReference type="PANTHER" id="PTHR18829">
    <property type="entry name" value="PROTEIN YAE1 HOMOLOG"/>
    <property type="match status" value="1"/>
</dbReference>
<evidence type="ECO:0000256" key="3">
    <source>
        <dbReference type="ARBA" id="ARBA00007096"/>
    </source>
</evidence>
<dbReference type="EMBL" id="JAAAJB010000068">
    <property type="protein sequence ID" value="KAG0267796.1"/>
    <property type="molecule type" value="Genomic_DNA"/>
</dbReference>
<evidence type="ECO:0000256" key="4">
    <source>
        <dbReference type="ARBA" id="ARBA00017286"/>
    </source>
</evidence>
<evidence type="ECO:0000256" key="5">
    <source>
        <dbReference type="ARBA" id="ARBA00018400"/>
    </source>
</evidence>
<keyword evidence="6" id="KW-0963">Cytoplasm</keyword>
<dbReference type="AlphaFoldDB" id="A0A9P6QFZ6"/>
<feature type="region of interest" description="Disordered" evidence="8">
    <location>
        <begin position="137"/>
        <end position="177"/>
    </location>
</feature>
<dbReference type="Proteomes" id="UP000807716">
    <property type="component" value="Unassembled WGS sequence"/>
</dbReference>
<evidence type="ECO:0000256" key="2">
    <source>
        <dbReference type="ARBA" id="ARBA00004496"/>
    </source>
</evidence>
<accession>A0A9P6QFZ6</accession>
<dbReference type="InterPro" id="IPR038881">
    <property type="entry name" value="Yae1-like"/>
</dbReference>
<proteinExistence type="inferred from homology"/>
<reference evidence="10" key="1">
    <citation type="journal article" date="2020" name="Fungal Divers.">
        <title>Resolving the Mortierellaceae phylogeny through synthesis of multi-gene phylogenetics and phylogenomics.</title>
        <authorList>
            <person name="Vandepol N."/>
            <person name="Liber J."/>
            <person name="Desiro A."/>
            <person name="Na H."/>
            <person name="Kennedy M."/>
            <person name="Barry K."/>
            <person name="Grigoriev I.V."/>
            <person name="Miller A.N."/>
            <person name="O'Donnell K."/>
            <person name="Stajich J.E."/>
            <person name="Bonito G."/>
        </authorList>
    </citation>
    <scope>NUCLEOTIDE SEQUENCE</scope>
    <source>
        <strain evidence="10">BC1065</strain>
    </source>
</reference>
<evidence type="ECO:0000256" key="8">
    <source>
        <dbReference type="SAM" id="MobiDB-lite"/>
    </source>
</evidence>
<gene>
    <name evidence="10" type="ORF">DFQ27_008185</name>
</gene>
<evidence type="ECO:0000313" key="10">
    <source>
        <dbReference type="EMBL" id="KAG0267796.1"/>
    </source>
</evidence>
<comment type="similarity">
    <text evidence="3">Belongs to the YAE1 family.</text>
</comment>
<protein>
    <recommendedName>
        <fullName evidence="5">Protein YAE1</fullName>
    </recommendedName>
    <alternativeName>
        <fullName evidence="4">Protein yae1</fullName>
    </alternativeName>
</protein>
<feature type="compositionally biased region" description="Polar residues" evidence="8">
    <location>
        <begin position="216"/>
        <end position="226"/>
    </location>
</feature>
<dbReference type="GO" id="GO:0005634">
    <property type="term" value="C:nucleus"/>
    <property type="evidence" value="ECO:0007669"/>
    <property type="project" value="UniProtKB-SubCell"/>
</dbReference>
<keyword evidence="7" id="KW-0539">Nucleus</keyword>
<feature type="compositionally biased region" description="Polar residues" evidence="8">
    <location>
        <begin position="158"/>
        <end position="168"/>
    </location>
</feature>
<feature type="compositionally biased region" description="Acidic residues" evidence="8">
    <location>
        <begin position="1"/>
        <end position="15"/>
    </location>
</feature>
<evidence type="ECO:0000259" key="9">
    <source>
        <dbReference type="Pfam" id="PF09811"/>
    </source>
</evidence>
<feature type="region of interest" description="Disordered" evidence="8">
    <location>
        <begin position="1"/>
        <end position="23"/>
    </location>
</feature>
<comment type="subcellular location">
    <subcellularLocation>
        <location evidence="2">Cytoplasm</location>
    </subcellularLocation>
    <subcellularLocation>
        <location evidence="1">Nucleus</location>
    </subcellularLocation>
</comment>
<feature type="region of interest" description="Disordered" evidence="8">
    <location>
        <begin position="202"/>
        <end position="233"/>
    </location>
</feature>
<sequence>MPDTDDIWGDGDSQSDNDIGYERDIAEREWARMHENFGNEGYREGIEEGKDDHTMQQGFNRGWQDGFHYGHELGKLRGLISPLVEYVESQPVGADSKQFATAADKEKWIQEAKTMLRDLGAIEIENVYDKDYFDDKRSDGPVPVSPPSPTSKVAVASDNNKASGSCSKSGAEDNGGGCCQSKSAGDASDNNMNGCQQGGAGHVDGGSTTDEAESGCCQSKTVTNGSRGSGGCCKSTTTTTTTTVAQTSLSSAMSDTVPEGSEYSKPEAVVKIFRDRAARLLQQANLGHLVTI</sequence>
<organism evidence="10 11">
    <name type="scientific">Actinomortierella ambigua</name>
    <dbReference type="NCBI Taxonomy" id="1343610"/>
    <lineage>
        <taxon>Eukaryota</taxon>
        <taxon>Fungi</taxon>
        <taxon>Fungi incertae sedis</taxon>
        <taxon>Mucoromycota</taxon>
        <taxon>Mortierellomycotina</taxon>
        <taxon>Mortierellomycetes</taxon>
        <taxon>Mortierellales</taxon>
        <taxon>Mortierellaceae</taxon>
        <taxon>Actinomortierella</taxon>
    </lineage>
</organism>
<dbReference type="Pfam" id="PF09811">
    <property type="entry name" value="Yae1_N"/>
    <property type="match status" value="1"/>
</dbReference>
<comment type="caution">
    <text evidence="10">The sequence shown here is derived from an EMBL/GenBank/DDBJ whole genome shotgun (WGS) entry which is preliminary data.</text>
</comment>
<dbReference type="PANTHER" id="PTHR18829:SF0">
    <property type="entry name" value="PROTEIN YAE1 HOMOLOG"/>
    <property type="match status" value="1"/>
</dbReference>
<evidence type="ECO:0000256" key="7">
    <source>
        <dbReference type="ARBA" id="ARBA00023242"/>
    </source>
</evidence>
<feature type="domain" description="Essential protein Yae1 N-terminal" evidence="9">
    <location>
        <begin position="41"/>
        <end position="79"/>
    </location>
</feature>
<evidence type="ECO:0000256" key="6">
    <source>
        <dbReference type="ARBA" id="ARBA00022490"/>
    </source>
</evidence>
<dbReference type="OrthoDB" id="20086at2759"/>
<name>A0A9P6QFZ6_9FUNG</name>
<dbReference type="InterPro" id="IPR019191">
    <property type="entry name" value="Essential_protein_Yae1_N"/>
</dbReference>
<evidence type="ECO:0000313" key="11">
    <source>
        <dbReference type="Proteomes" id="UP000807716"/>
    </source>
</evidence>